<sequence>MSIPALSSMINSGDMPSISLSPLLDHNEQRRQKDRERYAQMTNEDKENKLKRRREAYKRKKIEDSYCISIQEKRARARVKYNSMEPEQKQAKIAQVNANRAARRNTPSEDSIALENPGYIASDMPPPLLTRPHRKPVTHGERHALIARRNESFMIRRDTRTCDSLEDPSISVQTTSDIDPPKQPSIQNTGDGEVIFDVDTDEESDMFYDQDWEEYDDMEIKEVADTIPEGSSVLDELVYSNIPQSTHMLEPVKNCEFCDAKKFEHEPKGFCCRSGQIRLANQDTPPELMRLWTSNDSDAQHFRNNIRFFNGHFSFTSLYCHLDRETTDIRNSGIYTFRAHGQMYHNIHSFGTNGSNPKHLELYFYDDDPTLEHRYRRCRPDLYEQDQQVVSTITNILRGNPYSEQFRSLGQVENLKDYRVVLNLDQWLDQRTYNAPITSEVAAVWVEGNERRKTFDKSVILQGNNNEIEGIRSYYGCYDPLSYPLFFPRGELGWHADIPKFGVNLEDVMKARRNRNNNDENPVRKYGKPDVFLTMTCNPNWEEIVRELENGQTPQDRPDLIVRVFRAKLEEMKKQLFEKSIFGTVKAYTYVVEFQKKGLPHAHFLLIMTGKYKYTCAEQYDRIISAELPDQRRYPELYTMVVKHMMHGPCGPLNHNCPCMKNRSSCKNYYPRPFNATTIQGKDSYPVYRRRDDGRTVIVRKCPLDNRWVVPYNPYLLRMFNCHINVEVCSSIKAVKYLFKYIYKGHDRASVSVNGVDNEGDIDEIRQYRDARWVTPPEALWRIYGFDLSKIHPAVLQLPLHLPNMHMVAYRGKQDIQEVLNEDGAEKSMLTAYFEANRLYKEARGILYQDFPEYYTWQTGKGKKFWQKRKIAVHQVGRIVLAHPAEGERYYLRVLLNHVTGATCYEDLRTFDGKILPSFREAAEKRGLIEADNTLDECLTEAELFRMPSSLRRLFATILVFCEPSDIRTLWNNHLEAMSEDFRRDCQCPHAVQQMVLINIRDMLQSMGKDIRSFPLPEIDELHDTTNGVPREIIEESTIKVDPEDVNLCNSLNTEQRAAYDEILAAVDHNEGAVFFVDGPGGTGKTFLYKALLATVRKQGKIAIATATSGVAASIMPGGRTAHSRFKIPLRIDDGAICSFTKQSGTAKLLQMASLIIWDEASMTKRQAVEALDNSMRDIMNKPNIPFGGKTVVFGGDFRQVLPVVRKGSRAQIVDASLRRR</sequence>
<comment type="similarity">
    <text evidence="1">Belongs to the helicase family.</text>
</comment>
<dbReference type="Proteomes" id="UP000000763">
    <property type="component" value="Chromosome 2"/>
</dbReference>
<dbReference type="InterPro" id="IPR010285">
    <property type="entry name" value="DNA_helicase_pif1-like_DEAD"/>
</dbReference>
<protein>
    <recommendedName>
        <fullName evidence="1">ATP-dependent DNA helicase</fullName>
        <ecNumber evidence="1">5.6.2.3</ecNumber>
    </recommendedName>
</protein>
<feature type="compositionally biased region" description="Basic and acidic residues" evidence="2">
    <location>
        <begin position="25"/>
        <end position="48"/>
    </location>
</feature>
<dbReference type="PANTHER" id="PTHR10492:SF92">
    <property type="entry name" value="ATP-DEPENDENT DNA HELICASE"/>
    <property type="match status" value="1"/>
</dbReference>
<keyword evidence="1" id="KW-0347">Helicase</keyword>
<dbReference type="GO" id="GO:0005524">
    <property type="term" value="F:ATP binding"/>
    <property type="evidence" value="ECO:0007669"/>
    <property type="project" value="UniProtKB-KW"/>
</dbReference>
<reference evidence="6" key="2">
    <citation type="journal article" date="2008" name="Nucleic Acids Res.">
        <title>The rice annotation project database (RAP-DB): 2008 update.</title>
        <authorList>
            <consortium name="The rice annotation project (RAP)"/>
        </authorList>
    </citation>
    <scope>GENOME REANNOTATION</scope>
    <source>
        <strain evidence="6">cv. Nipponbare</strain>
    </source>
</reference>
<dbReference type="GO" id="GO:0006281">
    <property type="term" value="P:DNA repair"/>
    <property type="evidence" value="ECO:0007669"/>
    <property type="project" value="UniProtKB-KW"/>
</dbReference>
<dbReference type="Gene3D" id="3.40.50.300">
    <property type="entry name" value="P-loop containing nucleotide triphosphate hydrolases"/>
    <property type="match status" value="1"/>
</dbReference>
<keyword evidence="1" id="KW-0378">Hydrolase</keyword>
<dbReference type="KEGG" id="dosa:Os02g0463700"/>
<proteinExistence type="inferred from homology"/>
<dbReference type="InterPro" id="IPR027417">
    <property type="entry name" value="P-loop_NTPase"/>
</dbReference>
<evidence type="ECO:0000256" key="2">
    <source>
        <dbReference type="SAM" id="MobiDB-lite"/>
    </source>
</evidence>
<dbReference type="GO" id="GO:0016887">
    <property type="term" value="F:ATP hydrolysis activity"/>
    <property type="evidence" value="ECO:0007669"/>
    <property type="project" value="RHEA"/>
</dbReference>
<evidence type="ECO:0000256" key="1">
    <source>
        <dbReference type="RuleBase" id="RU363044"/>
    </source>
</evidence>
<dbReference type="AlphaFoldDB" id="Q0E1C0"/>
<comment type="catalytic activity">
    <reaction evidence="1">
        <text>ATP + H2O = ADP + phosphate + H(+)</text>
        <dbReference type="Rhea" id="RHEA:13065"/>
        <dbReference type="ChEBI" id="CHEBI:15377"/>
        <dbReference type="ChEBI" id="CHEBI:15378"/>
        <dbReference type="ChEBI" id="CHEBI:30616"/>
        <dbReference type="ChEBI" id="CHEBI:43474"/>
        <dbReference type="ChEBI" id="CHEBI:456216"/>
        <dbReference type="EC" id="5.6.2.3"/>
    </reaction>
</comment>
<organism evidence="5 6">
    <name type="scientific">Oryza sativa subsp. japonica</name>
    <name type="common">Rice</name>
    <dbReference type="NCBI Taxonomy" id="39947"/>
    <lineage>
        <taxon>Eukaryota</taxon>
        <taxon>Viridiplantae</taxon>
        <taxon>Streptophyta</taxon>
        <taxon>Embryophyta</taxon>
        <taxon>Tracheophyta</taxon>
        <taxon>Spermatophyta</taxon>
        <taxon>Magnoliopsida</taxon>
        <taxon>Liliopsida</taxon>
        <taxon>Poales</taxon>
        <taxon>Poaceae</taxon>
        <taxon>BOP clade</taxon>
        <taxon>Oryzoideae</taxon>
        <taxon>Oryzeae</taxon>
        <taxon>Oryzinae</taxon>
        <taxon>Oryza</taxon>
        <taxon>Oryza sativa</taxon>
    </lineage>
</organism>
<evidence type="ECO:0000259" key="4">
    <source>
        <dbReference type="Pfam" id="PF14214"/>
    </source>
</evidence>
<reference evidence="5 6" key="1">
    <citation type="journal article" date="2005" name="Nature">
        <title>The map-based sequence of the rice genome.</title>
        <authorList>
            <consortium name="International rice genome sequencing project (IRGSP)"/>
            <person name="Matsumoto T."/>
            <person name="Wu J."/>
            <person name="Kanamori H."/>
            <person name="Katayose Y."/>
            <person name="Fujisawa M."/>
            <person name="Namiki N."/>
            <person name="Mizuno H."/>
            <person name="Yamamoto K."/>
            <person name="Antonio B.A."/>
            <person name="Baba T."/>
            <person name="Sakata K."/>
            <person name="Nagamura Y."/>
            <person name="Aoki H."/>
            <person name="Arikawa K."/>
            <person name="Arita K."/>
            <person name="Bito T."/>
            <person name="Chiden Y."/>
            <person name="Fujitsuka N."/>
            <person name="Fukunaka R."/>
            <person name="Hamada M."/>
            <person name="Harada C."/>
            <person name="Hayashi A."/>
            <person name="Hijishita S."/>
            <person name="Honda M."/>
            <person name="Hosokawa S."/>
            <person name="Ichikawa Y."/>
            <person name="Idonuma A."/>
            <person name="Iijima M."/>
            <person name="Ikeda M."/>
            <person name="Ikeno M."/>
            <person name="Ito K."/>
            <person name="Ito S."/>
            <person name="Ito T."/>
            <person name="Ito Y."/>
            <person name="Ito Y."/>
            <person name="Iwabuchi A."/>
            <person name="Kamiya K."/>
            <person name="Karasawa W."/>
            <person name="Kurita K."/>
            <person name="Katagiri S."/>
            <person name="Kikuta A."/>
            <person name="Kobayashi H."/>
            <person name="Kobayashi N."/>
            <person name="Machita K."/>
            <person name="Maehara T."/>
            <person name="Masukawa M."/>
            <person name="Mizubayashi T."/>
            <person name="Mukai Y."/>
            <person name="Nagasaki H."/>
            <person name="Nagata Y."/>
            <person name="Naito S."/>
            <person name="Nakashima M."/>
            <person name="Nakama Y."/>
            <person name="Nakamichi Y."/>
            <person name="Nakamura M."/>
            <person name="Meguro A."/>
            <person name="Negishi M."/>
            <person name="Ohta I."/>
            <person name="Ohta T."/>
            <person name="Okamoto M."/>
            <person name="Ono N."/>
            <person name="Saji S."/>
            <person name="Sakaguchi M."/>
            <person name="Sakai K."/>
            <person name="Shibata M."/>
            <person name="Shimokawa T."/>
            <person name="Song J."/>
            <person name="Takazaki Y."/>
            <person name="Terasawa K."/>
            <person name="Tsugane M."/>
            <person name="Tsuji K."/>
            <person name="Ueda S."/>
            <person name="Waki K."/>
            <person name="Yamagata H."/>
            <person name="Yamamoto M."/>
            <person name="Yamamoto S."/>
            <person name="Yamane H."/>
            <person name="Yoshiki S."/>
            <person name="Yoshihara R."/>
            <person name="Yukawa K."/>
            <person name="Zhong H."/>
            <person name="Yano M."/>
            <person name="Yuan Q."/>
            <person name="Ouyang S."/>
            <person name="Liu J."/>
            <person name="Jones K.M."/>
            <person name="Gansberger K."/>
            <person name="Moffat K."/>
            <person name="Hill J."/>
            <person name="Bera J."/>
            <person name="Fadrosh D."/>
            <person name="Jin S."/>
            <person name="Johri S."/>
            <person name="Kim M."/>
            <person name="Overton L."/>
            <person name="Reardon M."/>
            <person name="Tsitrin T."/>
            <person name="Vuong H."/>
            <person name="Weaver B."/>
            <person name="Ciecko A."/>
            <person name="Tallon L."/>
            <person name="Jackson J."/>
            <person name="Pai G."/>
            <person name="Aken S.V."/>
            <person name="Utterback T."/>
            <person name="Reidmuller S."/>
            <person name="Feldblyum T."/>
            <person name="Hsiao J."/>
            <person name="Zismann V."/>
            <person name="Iobst S."/>
            <person name="de Vazeille A.R."/>
            <person name="Buell C.R."/>
            <person name="Ying K."/>
            <person name="Li Y."/>
            <person name="Lu T."/>
            <person name="Huang Y."/>
            <person name="Zhao Q."/>
            <person name="Feng Q."/>
            <person name="Zhang L."/>
            <person name="Zhu J."/>
            <person name="Weng Q."/>
            <person name="Mu J."/>
            <person name="Lu Y."/>
            <person name="Fan D."/>
            <person name="Liu Y."/>
            <person name="Guan J."/>
            <person name="Zhang Y."/>
            <person name="Yu S."/>
            <person name="Liu X."/>
            <person name="Zhang Y."/>
            <person name="Hong G."/>
            <person name="Han B."/>
            <person name="Choisne N."/>
            <person name="Demange N."/>
            <person name="Orjeda G."/>
            <person name="Samain S."/>
            <person name="Cattolico L."/>
            <person name="Pelletier E."/>
            <person name="Couloux A."/>
            <person name="Segurens B."/>
            <person name="Wincker P."/>
            <person name="D'Hont A."/>
            <person name="Scarpelli C."/>
            <person name="Weissenbach J."/>
            <person name="Salanoubat M."/>
            <person name="Quetier F."/>
            <person name="Yu Y."/>
            <person name="Kim H.R."/>
            <person name="Rambo T."/>
            <person name="Currie J."/>
            <person name="Collura K."/>
            <person name="Luo M."/>
            <person name="Yang T."/>
            <person name="Ammiraju J.S.S."/>
            <person name="Engler F."/>
            <person name="Soderlund C."/>
            <person name="Wing R.A."/>
            <person name="Palmer L.E."/>
            <person name="de la Bastide M."/>
            <person name="Spiegel L."/>
            <person name="Nascimento L."/>
            <person name="Zutavern T."/>
            <person name="O'Shaughnessy A."/>
            <person name="Dike S."/>
            <person name="Dedhia N."/>
            <person name="Preston R."/>
            <person name="Balija V."/>
            <person name="McCombie W.R."/>
            <person name="Chow T."/>
            <person name="Chen H."/>
            <person name="Chung M."/>
            <person name="Chen C."/>
            <person name="Shaw J."/>
            <person name="Wu H."/>
            <person name="Hsiao K."/>
            <person name="Chao Y."/>
            <person name="Chu M."/>
            <person name="Cheng C."/>
            <person name="Hour A."/>
            <person name="Lee P."/>
            <person name="Lin S."/>
            <person name="Lin Y."/>
            <person name="Liou J."/>
            <person name="Liu S."/>
            <person name="Hsing Y."/>
            <person name="Raghuvanshi S."/>
            <person name="Mohanty A."/>
            <person name="Bharti A.K."/>
            <person name="Gaur A."/>
            <person name="Gupta V."/>
            <person name="Kumar D."/>
            <person name="Ravi V."/>
            <person name="Vij S."/>
            <person name="Kapur A."/>
            <person name="Khurana P."/>
            <person name="Khurana P."/>
            <person name="Khurana J.P."/>
            <person name="Tyagi A.K."/>
            <person name="Gaikwad K."/>
            <person name="Singh A."/>
            <person name="Dalal V."/>
            <person name="Srivastava S."/>
            <person name="Dixit A."/>
            <person name="Pal A.K."/>
            <person name="Ghazi I.A."/>
            <person name="Yadav M."/>
            <person name="Pandit A."/>
            <person name="Bhargava A."/>
            <person name="Sureshbabu K."/>
            <person name="Batra K."/>
            <person name="Sharma T.R."/>
            <person name="Mohapatra T."/>
            <person name="Singh N.K."/>
            <person name="Messing J."/>
            <person name="Nelson A.B."/>
            <person name="Fuks G."/>
            <person name="Kavchok S."/>
            <person name="Keizer G."/>
            <person name="Linton E."/>
            <person name="Llaca V."/>
            <person name="Song R."/>
            <person name="Tanyolac B."/>
            <person name="Young S."/>
            <person name="Ho-Il K."/>
            <person name="Hahn J.H."/>
            <person name="Sangsakoo G."/>
            <person name="Vanavichit A."/>
            <person name="de Mattos Luiz.A.T."/>
            <person name="Zimmer P.D."/>
            <person name="Malone G."/>
            <person name="Dellagostin O."/>
            <person name="de Oliveira A.C."/>
            <person name="Bevan M."/>
            <person name="Bancroft I."/>
            <person name="Minx P."/>
            <person name="Cordum H."/>
            <person name="Wilson R."/>
            <person name="Cheng Z."/>
            <person name="Jin W."/>
            <person name="Jiang J."/>
            <person name="Leong S.A."/>
            <person name="Iwama H."/>
            <person name="Gojobori T."/>
            <person name="Itoh T."/>
            <person name="Niimura Y."/>
            <person name="Fujii Y."/>
            <person name="Habara T."/>
            <person name="Sakai H."/>
            <person name="Sato Y."/>
            <person name="Wilson G."/>
            <person name="Kumar K."/>
            <person name="McCouch S."/>
            <person name="Juretic N."/>
            <person name="Hoen D."/>
            <person name="Wright S."/>
            <person name="Bruskiewich R."/>
            <person name="Bureau T."/>
            <person name="Miyao A."/>
            <person name="Hirochika H."/>
            <person name="Nishikawa T."/>
            <person name="Kadowaki K."/>
            <person name="Sugiura M."/>
            <person name="Burr B."/>
            <person name="Sasaki T."/>
        </authorList>
    </citation>
    <scope>NUCLEOTIDE SEQUENCE [LARGE SCALE GENOMIC DNA]</scope>
    <source>
        <strain evidence="6">cv. Nipponbare</strain>
    </source>
</reference>
<feature type="region of interest" description="Disordered" evidence="2">
    <location>
        <begin position="1"/>
        <end position="56"/>
    </location>
</feature>
<dbReference type="InterPro" id="IPR025476">
    <property type="entry name" value="Helitron_helicase-like"/>
</dbReference>
<keyword evidence="1" id="KW-0067">ATP-binding</keyword>
<evidence type="ECO:0000313" key="5">
    <source>
        <dbReference type="EMBL" id="BAF08718.2"/>
    </source>
</evidence>
<dbReference type="GO" id="GO:0006310">
    <property type="term" value="P:DNA recombination"/>
    <property type="evidence" value="ECO:0007669"/>
    <property type="project" value="UniProtKB-KW"/>
</dbReference>
<feature type="domain" description="Helitron helicase-like" evidence="4">
    <location>
        <begin position="521"/>
        <end position="606"/>
    </location>
</feature>
<dbReference type="Pfam" id="PF14214">
    <property type="entry name" value="Helitron_like_N"/>
    <property type="match status" value="1"/>
</dbReference>
<accession>Q0E1C0</accession>
<feature type="region of interest" description="Disordered" evidence="2">
    <location>
        <begin position="96"/>
        <end position="126"/>
    </location>
</feature>
<dbReference type="GO" id="GO:0043139">
    <property type="term" value="F:5'-3' DNA helicase activity"/>
    <property type="evidence" value="ECO:0007669"/>
    <property type="project" value="UniProtKB-EC"/>
</dbReference>
<gene>
    <name evidence="5" type="ordered locus">Os02g0463700</name>
</gene>
<dbReference type="GO" id="GO:0000723">
    <property type="term" value="P:telomere maintenance"/>
    <property type="evidence" value="ECO:0007669"/>
    <property type="project" value="InterPro"/>
</dbReference>
<keyword evidence="1" id="KW-0233">DNA recombination</keyword>
<evidence type="ECO:0000259" key="3">
    <source>
        <dbReference type="Pfam" id="PF05970"/>
    </source>
</evidence>
<dbReference type="Pfam" id="PF05970">
    <property type="entry name" value="PIF1"/>
    <property type="match status" value="1"/>
</dbReference>
<dbReference type="SUPFAM" id="SSF52540">
    <property type="entry name" value="P-loop containing nucleoside triphosphate hydrolases"/>
    <property type="match status" value="1"/>
</dbReference>
<evidence type="ECO:0000313" key="6">
    <source>
        <dbReference type="Proteomes" id="UP000000763"/>
    </source>
</evidence>
<feature type="region of interest" description="Disordered" evidence="2">
    <location>
        <begin position="165"/>
        <end position="191"/>
    </location>
</feature>
<feature type="domain" description="DNA helicase Pif1-like DEAD-box helicase" evidence="3">
    <location>
        <begin position="1052"/>
        <end position="1219"/>
    </location>
</feature>
<dbReference type="EMBL" id="AP008208">
    <property type="protein sequence ID" value="BAF08718.2"/>
    <property type="molecule type" value="Genomic_DNA"/>
</dbReference>
<name>Q0E1C0_ORYSJ</name>
<dbReference type="PANTHER" id="PTHR10492">
    <property type="match status" value="1"/>
</dbReference>
<dbReference type="EC" id="5.6.2.3" evidence="1"/>
<comment type="cofactor">
    <cofactor evidence="1">
        <name>Mg(2+)</name>
        <dbReference type="ChEBI" id="CHEBI:18420"/>
    </cofactor>
</comment>
<keyword evidence="1" id="KW-0227">DNA damage</keyword>
<keyword evidence="1" id="KW-0234">DNA repair</keyword>
<keyword evidence="1" id="KW-0547">Nucleotide-binding</keyword>